<dbReference type="EMBL" id="BARW01008748">
    <property type="protein sequence ID" value="GAI87080.1"/>
    <property type="molecule type" value="Genomic_DNA"/>
</dbReference>
<reference evidence="2" key="1">
    <citation type="journal article" date="2014" name="Front. Microbiol.">
        <title>High frequency of phylogenetically diverse reductive dehalogenase-homologous genes in deep subseafloor sedimentary metagenomes.</title>
        <authorList>
            <person name="Kawai M."/>
            <person name="Futagami T."/>
            <person name="Toyoda A."/>
            <person name="Takaki Y."/>
            <person name="Nishi S."/>
            <person name="Hori S."/>
            <person name="Arai W."/>
            <person name="Tsubouchi T."/>
            <person name="Morono Y."/>
            <person name="Uchiyama I."/>
            <person name="Ito T."/>
            <person name="Fujiyama A."/>
            <person name="Inagaki F."/>
            <person name="Takami H."/>
        </authorList>
    </citation>
    <scope>NUCLEOTIDE SEQUENCE</scope>
    <source>
        <strain evidence="2">Expedition CK06-06</strain>
    </source>
</reference>
<feature type="non-terminal residue" evidence="2">
    <location>
        <position position="176"/>
    </location>
</feature>
<name>X1THN8_9ZZZZ</name>
<evidence type="ECO:0000313" key="2">
    <source>
        <dbReference type="EMBL" id="GAI87080.1"/>
    </source>
</evidence>
<evidence type="ECO:0000259" key="1">
    <source>
        <dbReference type="Pfam" id="PF13229"/>
    </source>
</evidence>
<organism evidence="2">
    <name type="scientific">marine sediment metagenome</name>
    <dbReference type="NCBI Taxonomy" id="412755"/>
    <lineage>
        <taxon>unclassified sequences</taxon>
        <taxon>metagenomes</taxon>
        <taxon>ecological metagenomes</taxon>
    </lineage>
</organism>
<dbReference type="InterPro" id="IPR011050">
    <property type="entry name" value="Pectin_lyase_fold/virulence"/>
</dbReference>
<comment type="caution">
    <text evidence="2">The sequence shown here is derived from an EMBL/GenBank/DDBJ whole genome shotgun (WGS) entry which is preliminary data.</text>
</comment>
<feature type="domain" description="Right handed beta helix" evidence="1">
    <location>
        <begin position="52"/>
        <end position="175"/>
    </location>
</feature>
<dbReference type="Pfam" id="PF13229">
    <property type="entry name" value="Beta_helix"/>
    <property type="match status" value="1"/>
</dbReference>
<dbReference type="AlphaFoldDB" id="X1THN8"/>
<dbReference type="InterPro" id="IPR039448">
    <property type="entry name" value="Beta_helix"/>
</dbReference>
<accession>X1THN8</accession>
<sequence length="176" mass="19793">MQENKYYDFYLYVDQDSQCNNLVENITSSGGRPMEYYNYSANIQDKTLSELILCNADNSNVTNVTISGSDTLNNNAFLIRRSDSLIVSGINSSNNSDGIDIVESSFSIFENITANSNDYGFYYTYSNYSTIANIEANSNIIFGLRLIDSNYNSIRNITSNNNEYSLYITDSNSSNI</sequence>
<proteinExistence type="predicted"/>
<dbReference type="SUPFAM" id="SSF51126">
    <property type="entry name" value="Pectin lyase-like"/>
    <property type="match status" value="1"/>
</dbReference>
<gene>
    <name evidence="2" type="ORF">S12H4_17822</name>
</gene>
<protein>
    <recommendedName>
        <fullName evidence="1">Right handed beta helix domain-containing protein</fullName>
    </recommendedName>
</protein>